<dbReference type="PANTHER" id="PTHR43708">
    <property type="entry name" value="CONSERVED EXPRESSED OXIDOREDUCTASE (EUROFUNG)"/>
    <property type="match status" value="1"/>
</dbReference>
<evidence type="ECO:0000259" key="3">
    <source>
        <dbReference type="Pfam" id="PF01408"/>
    </source>
</evidence>
<feature type="domain" description="Gfo/Idh/MocA-like oxidoreductase N-terminal" evidence="3">
    <location>
        <begin position="1"/>
        <end position="98"/>
    </location>
</feature>
<evidence type="ECO:0000256" key="2">
    <source>
        <dbReference type="ARBA" id="ARBA00023002"/>
    </source>
</evidence>
<accession>A0ABY9VW32</accession>
<dbReference type="SUPFAM" id="SSF51735">
    <property type="entry name" value="NAD(P)-binding Rossmann-fold domains"/>
    <property type="match status" value="1"/>
</dbReference>
<dbReference type="Gene3D" id="3.40.50.720">
    <property type="entry name" value="NAD(P)-binding Rossmann-like Domain"/>
    <property type="match status" value="1"/>
</dbReference>
<dbReference type="EMBL" id="CP134500">
    <property type="protein sequence ID" value="WNF28119.1"/>
    <property type="molecule type" value="Genomic_DNA"/>
</dbReference>
<organism evidence="5 6">
    <name type="scientific">Streptomyces durocortorensis</name>
    <dbReference type="NCBI Taxonomy" id="2811104"/>
    <lineage>
        <taxon>Bacteria</taxon>
        <taxon>Bacillati</taxon>
        <taxon>Actinomycetota</taxon>
        <taxon>Actinomycetes</taxon>
        <taxon>Kitasatosporales</taxon>
        <taxon>Streptomycetaceae</taxon>
        <taxon>Streptomyces</taxon>
    </lineage>
</organism>
<gene>
    <name evidence="5" type="ORF">RI138_15480</name>
</gene>
<dbReference type="Gene3D" id="3.30.360.10">
    <property type="entry name" value="Dihydrodipicolinate Reductase, domain 2"/>
    <property type="match status" value="1"/>
</dbReference>
<evidence type="ECO:0000259" key="4">
    <source>
        <dbReference type="Pfam" id="PF22725"/>
    </source>
</evidence>
<dbReference type="PANTHER" id="PTHR43708:SF5">
    <property type="entry name" value="CONSERVED EXPRESSED OXIDOREDUCTASE (EUROFUNG)-RELATED"/>
    <property type="match status" value="1"/>
</dbReference>
<dbReference type="Pfam" id="PF22725">
    <property type="entry name" value="GFO_IDH_MocA_C3"/>
    <property type="match status" value="1"/>
</dbReference>
<dbReference type="InterPro" id="IPR051317">
    <property type="entry name" value="Gfo/Idh/MocA_oxidoreduct"/>
</dbReference>
<keyword evidence="6" id="KW-1185">Reference proteome</keyword>
<evidence type="ECO:0000313" key="5">
    <source>
        <dbReference type="EMBL" id="WNF28119.1"/>
    </source>
</evidence>
<name>A0ABY9VW32_9ACTN</name>
<dbReference type="Pfam" id="PF01408">
    <property type="entry name" value="GFO_IDH_MocA"/>
    <property type="match status" value="1"/>
</dbReference>
<dbReference type="InterPro" id="IPR000683">
    <property type="entry name" value="Gfo/Idh/MocA-like_OxRdtase_N"/>
</dbReference>
<evidence type="ECO:0000256" key="1">
    <source>
        <dbReference type="ARBA" id="ARBA00010928"/>
    </source>
</evidence>
<evidence type="ECO:0000313" key="6">
    <source>
        <dbReference type="Proteomes" id="UP001303236"/>
    </source>
</evidence>
<dbReference type="Proteomes" id="UP001303236">
    <property type="component" value="Chromosome"/>
</dbReference>
<sequence length="321" mass="33950">MRWGIAGHGDVVSRRVLPALRAAGQEPVFLWGRDAGRAAAAARRWGVAESGSDPRGLLAGLDAVYVATPVDRHVPLAALALDAGLPVLVEKPLAGSLRPGGSALATGRACAGVAYYRRLAPVVRELRRALRGWSPERVEVRFRSAFEPGPGHPMRWRTERAVAGGGVLADAGSHRLDLLLMLFGRPAGIRARLGRRFPGGAERAATVELEWDTGLRAHCSAEWGDGPPEDLLALHSGGRSLTLDPLDSGELLVREPDGVRRVRCPPDANPHLPLVADFVAAVAAGRPPVCPVAEAVEVDDVLVAAERSDALGGAQVRPWPP</sequence>
<dbReference type="InterPro" id="IPR055170">
    <property type="entry name" value="GFO_IDH_MocA-like_dom"/>
</dbReference>
<dbReference type="SUPFAM" id="SSF55347">
    <property type="entry name" value="Glyceraldehyde-3-phosphate dehydrogenase-like, C-terminal domain"/>
    <property type="match status" value="1"/>
</dbReference>
<comment type="similarity">
    <text evidence="1">Belongs to the Gfo/Idh/MocA family.</text>
</comment>
<protein>
    <submittedName>
        <fullName evidence="5">Gfo/Idh/MocA family oxidoreductase</fullName>
    </submittedName>
</protein>
<proteinExistence type="inferred from homology"/>
<reference evidence="5 6" key="1">
    <citation type="submission" date="2023-09" db="EMBL/GenBank/DDBJ databases">
        <title>Genome completion map analysis of the actinomycetes C11-1.</title>
        <authorList>
            <person name="Qin P."/>
            <person name="Guan P."/>
        </authorList>
    </citation>
    <scope>NUCLEOTIDE SEQUENCE [LARGE SCALE GENOMIC DNA]</scope>
    <source>
        <strain evidence="5 6">C11-1</strain>
    </source>
</reference>
<keyword evidence="2" id="KW-0560">Oxidoreductase</keyword>
<dbReference type="InterPro" id="IPR036291">
    <property type="entry name" value="NAD(P)-bd_dom_sf"/>
</dbReference>
<feature type="domain" description="GFO/IDH/MocA-like oxidoreductase" evidence="4">
    <location>
        <begin position="137"/>
        <end position="227"/>
    </location>
</feature>